<dbReference type="EMBL" id="BMEX01000012">
    <property type="protein sequence ID" value="GGA52827.1"/>
    <property type="molecule type" value="Genomic_DNA"/>
</dbReference>
<sequence>MMERIDNVVNPLKDRLSRRLSPNPDRKLDRFLSHPAVRSFREKHPEVPREIYRRSQTHLRQMVMEWEQCERCPGLDHCPNLVKGHRSQLHLYGGYLDLRLAPCDKQKAWVEERNRKQLIQSHHIPAEILNATFEQMTWDSKRAEVIEAAMDFCEQFASGRPRKGLYLYGPFGVGKSRIAGAMAQDLVRFGVDSLMVYVPDFIREVKDSIRDGGVQQKLDALKKATVLILDDIGAENMTPWTRDEILGAILQYRMMEKLPTVMTSNLDLDELEDHLAHSDKGGIERLKAKRMMERIRHQVDVFYVDGRNRRKADS</sequence>
<dbReference type="Gene3D" id="3.40.50.300">
    <property type="entry name" value="P-loop containing nucleotide triphosphate hydrolases"/>
    <property type="match status" value="1"/>
</dbReference>
<organism evidence="2 3">
    <name type="scientific">Kroppenstedtia guangzhouensis</name>
    <dbReference type="NCBI Taxonomy" id="1274356"/>
    <lineage>
        <taxon>Bacteria</taxon>
        <taxon>Bacillati</taxon>
        <taxon>Bacillota</taxon>
        <taxon>Bacilli</taxon>
        <taxon>Bacillales</taxon>
        <taxon>Thermoactinomycetaceae</taxon>
        <taxon>Kroppenstedtia</taxon>
    </lineage>
</organism>
<dbReference type="SMART" id="SM00382">
    <property type="entry name" value="AAA"/>
    <property type="match status" value="1"/>
</dbReference>
<dbReference type="InterPro" id="IPR003593">
    <property type="entry name" value="AAA+_ATPase"/>
</dbReference>
<dbReference type="Pfam" id="PF01695">
    <property type="entry name" value="IstB_IS21"/>
    <property type="match status" value="1"/>
</dbReference>
<gene>
    <name evidence="2" type="primary">dnaI</name>
    <name evidence="2" type="ORF">GCM10007416_27400</name>
</gene>
<dbReference type="NCBIfam" id="NF006505">
    <property type="entry name" value="PRK08939.1"/>
    <property type="match status" value="1"/>
</dbReference>
<comment type="caution">
    <text evidence="2">The sequence shown here is derived from an EMBL/GenBank/DDBJ whole genome shotgun (WGS) entry which is preliminary data.</text>
</comment>
<dbReference type="Pfam" id="PF07319">
    <property type="entry name" value="DnaI_N"/>
    <property type="match status" value="1"/>
</dbReference>
<keyword evidence="3" id="KW-1185">Reference proteome</keyword>
<proteinExistence type="predicted"/>
<dbReference type="Proteomes" id="UP000617979">
    <property type="component" value="Unassembled WGS sequence"/>
</dbReference>
<reference evidence="3" key="1">
    <citation type="journal article" date="2019" name="Int. J. Syst. Evol. Microbiol.">
        <title>The Global Catalogue of Microorganisms (GCM) 10K type strain sequencing project: providing services to taxonomists for standard genome sequencing and annotation.</title>
        <authorList>
            <consortium name="The Broad Institute Genomics Platform"/>
            <consortium name="The Broad Institute Genome Sequencing Center for Infectious Disease"/>
            <person name="Wu L."/>
            <person name="Ma J."/>
        </authorList>
    </citation>
    <scope>NUCLEOTIDE SEQUENCE [LARGE SCALE GENOMIC DNA]</scope>
    <source>
        <strain evidence="3">CGMCC 1.12404</strain>
    </source>
</reference>
<dbReference type="PANTHER" id="PTHR30050:SF8">
    <property type="entry name" value="PRIMOSOMAL PROTEIN DNAI"/>
    <property type="match status" value="1"/>
</dbReference>
<dbReference type="PANTHER" id="PTHR30050">
    <property type="entry name" value="CHROMOSOMAL REPLICATION INITIATOR PROTEIN DNAA"/>
    <property type="match status" value="1"/>
</dbReference>
<accession>A0ABQ1GYQ7</accession>
<name>A0ABQ1GYQ7_9BACL</name>
<dbReference type="InterPro" id="IPR027417">
    <property type="entry name" value="P-loop_NTPase"/>
</dbReference>
<feature type="domain" description="AAA+ ATPase" evidence="1">
    <location>
        <begin position="161"/>
        <end position="296"/>
    </location>
</feature>
<evidence type="ECO:0000313" key="3">
    <source>
        <dbReference type="Proteomes" id="UP000617979"/>
    </source>
</evidence>
<dbReference type="CDD" id="cd00009">
    <property type="entry name" value="AAA"/>
    <property type="match status" value="1"/>
</dbReference>
<dbReference type="InterPro" id="IPR002611">
    <property type="entry name" value="IstB_ATP-bd"/>
</dbReference>
<dbReference type="SUPFAM" id="SSF52540">
    <property type="entry name" value="P-loop containing nucleoside triphosphate hydrolases"/>
    <property type="match status" value="1"/>
</dbReference>
<evidence type="ECO:0000313" key="2">
    <source>
        <dbReference type="EMBL" id="GGA52827.1"/>
    </source>
</evidence>
<dbReference type="InterPro" id="IPR009928">
    <property type="entry name" value="DnaI_N"/>
</dbReference>
<evidence type="ECO:0000259" key="1">
    <source>
        <dbReference type="SMART" id="SM00382"/>
    </source>
</evidence>
<protein>
    <submittedName>
        <fullName evidence="2">Primosomal protein DnaI</fullName>
    </submittedName>
</protein>